<gene>
    <name evidence="6" type="ORF">AXG93_4720s1040</name>
</gene>
<evidence type="ECO:0000256" key="4">
    <source>
        <dbReference type="SAM" id="SignalP"/>
    </source>
</evidence>
<dbReference type="EMBL" id="LVLJ01002815">
    <property type="protein sequence ID" value="OAE23639.1"/>
    <property type="molecule type" value="Genomic_DNA"/>
</dbReference>
<feature type="domain" description="Legume lectin" evidence="5">
    <location>
        <begin position="38"/>
        <end position="269"/>
    </location>
</feature>
<evidence type="ECO:0000313" key="7">
    <source>
        <dbReference type="Proteomes" id="UP000077202"/>
    </source>
</evidence>
<dbReference type="InterPro" id="IPR013320">
    <property type="entry name" value="ConA-like_dom_sf"/>
</dbReference>
<dbReference type="PANTHER" id="PTHR32401">
    <property type="entry name" value="CONCANAVALIN A-LIKE LECTIN FAMILY PROTEIN"/>
    <property type="match status" value="1"/>
</dbReference>
<evidence type="ECO:0000256" key="1">
    <source>
        <dbReference type="ARBA" id="ARBA00007606"/>
    </source>
</evidence>
<dbReference type="AlphaFoldDB" id="A0A176VS08"/>
<keyword evidence="3" id="KW-1133">Transmembrane helix</keyword>
<feature type="signal peptide" evidence="4">
    <location>
        <begin position="1"/>
        <end position="17"/>
    </location>
</feature>
<feature type="transmembrane region" description="Helical" evidence="3">
    <location>
        <begin position="275"/>
        <end position="296"/>
    </location>
</feature>
<comment type="caution">
    <text evidence="6">The sequence shown here is derived from an EMBL/GenBank/DDBJ whole genome shotgun (WGS) entry which is preliminary data.</text>
</comment>
<dbReference type="CDD" id="cd06899">
    <property type="entry name" value="lectin_legume_LecRK_Arcelin_ConA"/>
    <property type="match status" value="1"/>
</dbReference>
<keyword evidence="4" id="KW-0732">Signal</keyword>
<evidence type="ECO:0000313" key="6">
    <source>
        <dbReference type="EMBL" id="OAE23639.1"/>
    </source>
</evidence>
<feature type="chain" id="PRO_5008051994" description="Legume lectin domain-containing protein" evidence="4">
    <location>
        <begin position="18"/>
        <end position="303"/>
    </location>
</feature>
<keyword evidence="2" id="KW-0430">Lectin</keyword>
<protein>
    <recommendedName>
        <fullName evidence="5">Legume lectin domain-containing protein</fullName>
    </recommendedName>
</protein>
<dbReference type="GO" id="GO:0030246">
    <property type="term" value="F:carbohydrate binding"/>
    <property type="evidence" value="ECO:0007669"/>
    <property type="project" value="UniProtKB-KW"/>
</dbReference>
<dbReference type="SUPFAM" id="SSF49899">
    <property type="entry name" value="Concanavalin A-like lectins/glucanases"/>
    <property type="match status" value="1"/>
</dbReference>
<evidence type="ECO:0000256" key="2">
    <source>
        <dbReference type="ARBA" id="ARBA00022734"/>
    </source>
</evidence>
<keyword evidence="7" id="KW-1185">Reference proteome</keyword>
<proteinExistence type="inferred from homology"/>
<accession>A0A176VS08</accession>
<dbReference type="InterPro" id="IPR001220">
    <property type="entry name" value="Legume_lectin_dom"/>
</dbReference>
<dbReference type="InterPro" id="IPR050258">
    <property type="entry name" value="Leguminous_Lectin"/>
</dbReference>
<organism evidence="6 7">
    <name type="scientific">Marchantia polymorpha subsp. ruderalis</name>
    <dbReference type="NCBI Taxonomy" id="1480154"/>
    <lineage>
        <taxon>Eukaryota</taxon>
        <taxon>Viridiplantae</taxon>
        <taxon>Streptophyta</taxon>
        <taxon>Embryophyta</taxon>
        <taxon>Marchantiophyta</taxon>
        <taxon>Marchantiopsida</taxon>
        <taxon>Marchantiidae</taxon>
        <taxon>Marchantiales</taxon>
        <taxon>Marchantiaceae</taxon>
        <taxon>Marchantia</taxon>
    </lineage>
</organism>
<keyword evidence="3" id="KW-0812">Transmembrane</keyword>
<name>A0A176VS08_MARPO</name>
<dbReference type="PANTHER" id="PTHR32401:SF49">
    <property type="entry name" value="OS10G0129200 PROTEIN"/>
    <property type="match status" value="1"/>
</dbReference>
<reference evidence="6" key="1">
    <citation type="submission" date="2016-03" db="EMBL/GenBank/DDBJ databases">
        <title>Mechanisms controlling the formation of the plant cell surface in tip-growing cells are functionally conserved among land plants.</title>
        <authorList>
            <person name="Honkanen S."/>
            <person name="Jones V.A."/>
            <person name="Morieri G."/>
            <person name="Champion C."/>
            <person name="Hetherington A.J."/>
            <person name="Kelly S."/>
            <person name="Saint-Marcoux D."/>
            <person name="Proust H."/>
            <person name="Prescott H."/>
            <person name="Dolan L."/>
        </authorList>
    </citation>
    <scope>NUCLEOTIDE SEQUENCE [LARGE SCALE GENOMIC DNA]</scope>
    <source>
        <tissue evidence="6">Whole gametophyte</tissue>
    </source>
</reference>
<keyword evidence="3" id="KW-0472">Membrane</keyword>
<comment type="similarity">
    <text evidence="1">Belongs to the leguminous lectin family.</text>
</comment>
<dbReference type="Gene3D" id="2.60.120.200">
    <property type="match status" value="1"/>
</dbReference>
<evidence type="ECO:0000259" key="5">
    <source>
        <dbReference type="Pfam" id="PF00139"/>
    </source>
</evidence>
<dbReference type="Proteomes" id="UP000077202">
    <property type="component" value="Unassembled WGS sequence"/>
</dbReference>
<evidence type="ECO:0000256" key="3">
    <source>
        <dbReference type="SAM" id="Phobius"/>
    </source>
</evidence>
<sequence length="303" mass="33532">MMHRLTTVLLVAILGSGVQFLNHATSGFNVATEEFPFKCNAKGNLWCAGDASTTSEGILHLTPNERNQSDDFYYNSFGMALFSSPIHMLSETGLWMSFSTHFTFKIEPKYQDFPGDGLAFVMLRENRTGSPGAAFGAYGGDGWQRVETMAVEFDTFQNMPFGDLDRNHVGVDLENIRSKVARNAHYAGIVLAGSEAIYAWIDYHAKYQSLNVRISLDHRKPKDAFIELPISLSNVFGDDGTVYVGFSGSNGLCTCHNFYSIYDWNFQVYPDDGGIVLLIEVLGGILTLVVVIVVLLEVSVDED</sequence>
<dbReference type="Pfam" id="PF00139">
    <property type="entry name" value="Lectin_legB"/>
    <property type="match status" value="1"/>
</dbReference>